<dbReference type="EMBL" id="BK015478">
    <property type="protein sequence ID" value="DAE08884.1"/>
    <property type="molecule type" value="Genomic_DNA"/>
</dbReference>
<reference evidence="1" key="1">
    <citation type="journal article" date="2021" name="Proc. Natl. Acad. Sci. U.S.A.">
        <title>A Catalog of Tens of Thousands of Viruses from Human Metagenomes Reveals Hidden Associations with Chronic Diseases.</title>
        <authorList>
            <person name="Tisza M.J."/>
            <person name="Buck C.B."/>
        </authorList>
    </citation>
    <scope>NUCLEOTIDE SEQUENCE</scope>
    <source>
        <strain evidence="1">CtTBm11</strain>
    </source>
</reference>
<evidence type="ECO:0000313" key="1">
    <source>
        <dbReference type="EMBL" id="DAE08884.1"/>
    </source>
</evidence>
<protein>
    <submittedName>
        <fullName evidence="1">Uncharacterized protein</fullName>
    </submittedName>
</protein>
<sequence length="69" mass="8405">MDQYIDFYKYGVEAYKKDRLAELKSRKHRLKDELLRALNEPIDKRIFKQISDDMTLVLSDIEEIEKERI</sequence>
<accession>A0A8S5PRP6</accession>
<organism evidence="1">
    <name type="scientific">Myoviridae sp. ctTBm11</name>
    <dbReference type="NCBI Taxonomy" id="2825108"/>
    <lineage>
        <taxon>Viruses</taxon>
        <taxon>Duplodnaviria</taxon>
        <taxon>Heunggongvirae</taxon>
        <taxon>Uroviricota</taxon>
        <taxon>Caudoviricetes</taxon>
    </lineage>
</organism>
<name>A0A8S5PRP6_9CAUD</name>
<proteinExistence type="predicted"/>